<gene>
    <name evidence="2" type="ORF">FPAR1323_LOCUS13676</name>
</gene>
<dbReference type="FunFam" id="3.40.50.300:FF:000823">
    <property type="entry name" value="Small GTPase RAB, putative"/>
    <property type="match status" value="1"/>
</dbReference>
<accession>A0A7S2CVA2</accession>
<dbReference type="InterPro" id="IPR001806">
    <property type="entry name" value="Small_GTPase"/>
</dbReference>
<dbReference type="PROSITE" id="PS51417">
    <property type="entry name" value="ARF"/>
    <property type="match status" value="1"/>
</dbReference>
<dbReference type="SMART" id="SM00176">
    <property type="entry name" value="RAN"/>
    <property type="match status" value="1"/>
</dbReference>
<dbReference type="PROSITE" id="PS51421">
    <property type="entry name" value="RAS"/>
    <property type="match status" value="1"/>
</dbReference>
<sequence length="194" mass="21467">MAASRTAAYKVVIIGDSGVGKSSLLVRFVRNEFHEQTRSTISAAYLTRRVETDERTVQFEIWDTAGQERFRSLNTPMYYRGAAGAVIVYDVTDPASFKNAKGWYTQLKMMGEQGVQVALVGNKADLDKRKVPEEEADEFAQQNNLIHMPASAKSGLNVEKIFKELATRMPKQAAAPQADTVILLPSKKESSCAC</sequence>
<dbReference type="PROSITE" id="PS51420">
    <property type="entry name" value="RHO"/>
    <property type="match status" value="1"/>
</dbReference>
<keyword evidence="1" id="KW-0547">Nucleotide-binding</keyword>
<dbReference type="SMART" id="SM00174">
    <property type="entry name" value="RHO"/>
    <property type="match status" value="1"/>
</dbReference>
<protein>
    <submittedName>
        <fullName evidence="2">Uncharacterized protein</fullName>
    </submittedName>
</protein>
<dbReference type="PROSITE" id="PS51419">
    <property type="entry name" value="RAB"/>
    <property type="match status" value="1"/>
</dbReference>
<dbReference type="GO" id="GO:0003924">
    <property type="term" value="F:GTPase activity"/>
    <property type="evidence" value="ECO:0007669"/>
    <property type="project" value="InterPro"/>
</dbReference>
<evidence type="ECO:0000313" key="2">
    <source>
        <dbReference type="EMBL" id="CAD9436548.1"/>
    </source>
</evidence>
<proteinExistence type="predicted"/>
<organism evidence="2">
    <name type="scientific">Florenciella parvula</name>
    <dbReference type="NCBI Taxonomy" id="236787"/>
    <lineage>
        <taxon>Eukaryota</taxon>
        <taxon>Sar</taxon>
        <taxon>Stramenopiles</taxon>
        <taxon>Ochrophyta</taxon>
        <taxon>Dictyochophyceae</taxon>
        <taxon>Florenciellales</taxon>
        <taxon>Florenciella</taxon>
    </lineage>
</organism>
<name>A0A7S2CVA2_9STRA</name>
<dbReference type="InterPro" id="IPR027417">
    <property type="entry name" value="P-loop_NTPase"/>
</dbReference>
<dbReference type="PRINTS" id="PR00449">
    <property type="entry name" value="RASTRNSFRMNG"/>
</dbReference>
<reference evidence="2" key="1">
    <citation type="submission" date="2021-01" db="EMBL/GenBank/DDBJ databases">
        <authorList>
            <person name="Corre E."/>
            <person name="Pelletier E."/>
            <person name="Niang G."/>
            <person name="Scheremetjew M."/>
            <person name="Finn R."/>
            <person name="Kale V."/>
            <person name="Holt S."/>
            <person name="Cochrane G."/>
            <person name="Meng A."/>
            <person name="Brown T."/>
            <person name="Cohen L."/>
        </authorList>
    </citation>
    <scope>NUCLEOTIDE SEQUENCE</scope>
    <source>
        <strain evidence="2">RCC1693</strain>
    </source>
</reference>
<dbReference type="SUPFAM" id="SSF52540">
    <property type="entry name" value="P-loop containing nucleoside triphosphate hydrolases"/>
    <property type="match status" value="1"/>
</dbReference>
<evidence type="ECO:0000256" key="1">
    <source>
        <dbReference type="ARBA" id="ARBA00022741"/>
    </source>
</evidence>
<dbReference type="Gene3D" id="3.40.50.300">
    <property type="entry name" value="P-loop containing nucleotide triphosphate hydrolases"/>
    <property type="match status" value="1"/>
</dbReference>
<dbReference type="EMBL" id="HBGT01026271">
    <property type="protein sequence ID" value="CAD9436548.1"/>
    <property type="molecule type" value="Transcribed_RNA"/>
</dbReference>
<dbReference type="GO" id="GO:0005525">
    <property type="term" value="F:GTP binding"/>
    <property type="evidence" value="ECO:0007669"/>
    <property type="project" value="InterPro"/>
</dbReference>
<dbReference type="SMART" id="SM00175">
    <property type="entry name" value="RAB"/>
    <property type="match status" value="1"/>
</dbReference>
<dbReference type="NCBIfam" id="TIGR00231">
    <property type="entry name" value="small_GTP"/>
    <property type="match status" value="1"/>
</dbReference>
<dbReference type="CDD" id="cd00154">
    <property type="entry name" value="Rab"/>
    <property type="match status" value="1"/>
</dbReference>
<dbReference type="PANTHER" id="PTHR47978">
    <property type="match status" value="1"/>
</dbReference>
<dbReference type="Pfam" id="PF00071">
    <property type="entry name" value="Ras"/>
    <property type="match status" value="1"/>
</dbReference>
<dbReference type="SMART" id="SM00173">
    <property type="entry name" value="RAS"/>
    <property type="match status" value="1"/>
</dbReference>
<dbReference type="AlphaFoldDB" id="A0A7S2CVA2"/>
<dbReference type="InterPro" id="IPR005225">
    <property type="entry name" value="Small_GTP-bd"/>
</dbReference>